<dbReference type="EMBL" id="JANAWD010000040">
    <property type="protein sequence ID" value="KAJ3489712.1"/>
    <property type="molecule type" value="Genomic_DNA"/>
</dbReference>
<reference evidence="2" key="1">
    <citation type="submission" date="2022-07" db="EMBL/GenBank/DDBJ databases">
        <title>Genome Sequence of Physisporinus lineatus.</title>
        <authorList>
            <person name="Buettner E."/>
        </authorList>
    </citation>
    <scope>NUCLEOTIDE SEQUENCE</scope>
    <source>
        <strain evidence="2">VT162</strain>
    </source>
</reference>
<dbReference type="InterPro" id="IPR001810">
    <property type="entry name" value="F-box_dom"/>
</dbReference>
<evidence type="ECO:0000313" key="2">
    <source>
        <dbReference type="EMBL" id="KAJ3489712.1"/>
    </source>
</evidence>
<sequence>MVINALHLEKDMEMKKKETGGSKFPNELVLLIISELTVQSLIQFRSTSRTFSQLVKAAQITPSRRELLDFYDEIVQSDAFVESRAVVISLLRPFDRELYLAIIQAQSGEAYWGLPEVFKTWILEWPAKAVTSPAWPGLALSSNPCPRLLGFALSGTESLSGRWGDGYPCLIYSVLYPSDFLREDSSLVLGLCCRTHEVTTMGEAGSRWLFFGGRGEGTELEGQVGSFMDYSRVSGGIGWIEFLREGLERDTIKKASWQFQFRQY</sequence>
<dbReference type="CDD" id="cd09917">
    <property type="entry name" value="F-box_SF"/>
    <property type="match status" value="1"/>
</dbReference>
<dbReference type="Pfam" id="PF00646">
    <property type="entry name" value="F-box"/>
    <property type="match status" value="1"/>
</dbReference>
<proteinExistence type="predicted"/>
<name>A0AAD5VBY6_9APHY</name>
<keyword evidence="3" id="KW-1185">Reference proteome</keyword>
<protein>
    <recommendedName>
        <fullName evidence="1">F-box domain-containing protein</fullName>
    </recommendedName>
</protein>
<feature type="domain" description="F-box" evidence="1">
    <location>
        <begin position="22"/>
        <end position="56"/>
    </location>
</feature>
<accession>A0AAD5VBY6</accession>
<dbReference type="InterPro" id="IPR036047">
    <property type="entry name" value="F-box-like_dom_sf"/>
</dbReference>
<dbReference type="SUPFAM" id="SSF81383">
    <property type="entry name" value="F-box domain"/>
    <property type="match status" value="1"/>
</dbReference>
<evidence type="ECO:0000313" key="3">
    <source>
        <dbReference type="Proteomes" id="UP001212997"/>
    </source>
</evidence>
<comment type="caution">
    <text evidence="2">The sequence shown here is derived from an EMBL/GenBank/DDBJ whole genome shotgun (WGS) entry which is preliminary data.</text>
</comment>
<dbReference type="AlphaFoldDB" id="A0AAD5VBY6"/>
<evidence type="ECO:0000259" key="1">
    <source>
        <dbReference type="Pfam" id="PF00646"/>
    </source>
</evidence>
<organism evidence="2 3">
    <name type="scientific">Meripilus lineatus</name>
    <dbReference type="NCBI Taxonomy" id="2056292"/>
    <lineage>
        <taxon>Eukaryota</taxon>
        <taxon>Fungi</taxon>
        <taxon>Dikarya</taxon>
        <taxon>Basidiomycota</taxon>
        <taxon>Agaricomycotina</taxon>
        <taxon>Agaricomycetes</taxon>
        <taxon>Polyporales</taxon>
        <taxon>Meripilaceae</taxon>
        <taxon>Meripilus</taxon>
    </lineage>
</organism>
<dbReference type="Proteomes" id="UP001212997">
    <property type="component" value="Unassembled WGS sequence"/>
</dbReference>
<gene>
    <name evidence="2" type="ORF">NLI96_g1916</name>
</gene>